<dbReference type="Gene3D" id="3.40.50.720">
    <property type="entry name" value="NAD(P)-binding Rossmann-like Domain"/>
    <property type="match status" value="1"/>
</dbReference>
<dbReference type="InterPro" id="IPR050259">
    <property type="entry name" value="SDR"/>
</dbReference>
<organism evidence="6 7">
    <name type="scientific">Diplocloster agilis</name>
    <dbReference type="NCBI Taxonomy" id="2850323"/>
    <lineage>
        <taxon>Bacteria</taxon>
        <taxon>Bacillati</taxon>
        <taxon>Bacillota</taxon>
        <taxon>Clostridia</taxon>
        <taxon>Lachnospirales</taxon>
        <taxon>Lachnospiraceae</taxon>
        <taxon>Diplocloster</taxon>
    </lineage>
</organism>
<dbReference type="InterPro" id="IPR057326">
    <property type="entry name" value="KR_dom"/>
</dbReference>
<accession>A0A949NI52</accession>
<dbReference type="Proteomes" id="UP000712157">
    <property type="component" value="Unassembled WGS sequence"/>
</dbReference>
<keyword evidence="3" id="KW-0753">Steroid metabolism</keyword>
<evidence type="ECO:0000256" key="3">
    <source>
        <dbReference type="ARBA" id="ARBA00023221"/>
    </source>
</evidence>
<dbReference type="SUPFAM" id="SSF51735">
    <property type="entry name" value="NAD(P)-binding Rossmann-fold domains"/>
    <property type="match status" value="1"/>
</dbReference>
<evidence type="ECO:0000313" key="6">
    <source>
        <dbReference type="EMBL" id="MBU9739383.1"/>
    </source>
</evidence>
<dbReference type="GO" id="GO:0032787">
    <property type="term" value="P:monocarboxylic acid metabolic process"/>
    <property type="evidence" value="ECO:0007669"/>
    <property type="project" value="UniProtKB-ARBA"/>
</dbReference>
<feature type="domain" description="Ketoreductase" evidence="5">
    <location>
        <begin position="3"/>
        <end position="189"/>
    </location>
</feature>
<dbReference type="RefSeq" id="WP_158345407.1">
    <property type="nucleotide sequence ID" value="NZ_JAHQCW010000057.1"/>
</dbReference>
<dbReference type="PRINTS" id="PR00081">
    <property type="entry name" value="GDHRDH"/>
</dbReference>
<dbReference type="InterPro" id="IPR036291">
    <property type="entry name" value="NAD(P)-bd_dom_sf"/>
</dbReference>
<protein>
    <submittedName>
        <fullName evidence="6">SDR family oxidoreductase</fullName>
    </submittedName>
</protein>
<keyword evidence="3" id="KW-0443">Lipid metabolism</keyword>
<dbReference type="PANTHER" id="PTHR42879">
    <property type="entry name" value="3-OXOACYL-(ACYL-CARRIER-PROTEIN) REDUCTASE"/>
    <property type="match status" value="1"/>
</dbReference>
<dbReference type="PRINTS" id="PR00080">
    <property type="entry name" value="SDRFAMILY"/>
</dbReference>
<name>A0A949NI52_9FIRM</name>
<dbReference type="Pfam" id="PF00106">
    <property type="entry name" value="adh_short"/>
    <property type="match status" value="1"/>
</dbReference>
<dbReference type="FunFam" id="3.40.50.720:FF:000173">
    <property type="entry name" value="3-oxoacyl-[acyl-carrier protein] reductase"/>
    <property type="match status" value="1"/>
</dbReference>
<evidence type="ECO:0000256" key="1">
    <source>
        <dbReference type="ARBA" id="ARBA00006484"/>
    </source>
</evidence>
<comment type="caution">
    <text evidence="6">The sequence shown here is derived from an EMBL/GenBank/DDBJ whole genome shotgun (WGS) entry which is preliminary data.</text>
</comment>
<dbReference type="EMBL" id="JAHQCW010000057">
    <property type="protein sequence ID" value="MBU9739383.1"/>
    <property type="molecule type" value="Genomic_DNA"/>
</dbReference>
<dbReference type="NCBIfam" id="NF009466">
    <property type="entry name" value="PRK12826.1-2"/>
    <property type="match status" value="1"/>
</dbReference>
<dbReference type="GO" id="GO:0016491">
    <property type="term" value="F:oxidoreductase activity"/>
    <property type="evidence" value="ECO:0007669"/>
    <property type="project" value="UniProtKB-KW"/>
</dbReference>
<dbReference type="PROSITE" id="PS00061">
    <property type="entry name" value="ADH_SHORT"/>
    <property type="match status" value="1"/>
</dbReference>
<sequence length="243" mass="26326">MRQTVLVTGSSRGIGRAIALKFAEEGWSVILNCARSLEQLRAVRDDIKVRTGQDCLVCPGDVGDFEQAQRIFSEIEQRFGGVDILVNNAGVSHIGLFQDMSADDWQSLLNTNLSSVFYCSKLAVPYMLSKKQGRIINISSVWGNTGASCEAAYSASKGGVNAFTRALAKELAPSNIQVNAVACGAIDTKMNQFLSPTERQELLSEIPAGRYGEPEEVAQMVYQLAHAPSYLTGQVLTLDGGWL</sequence>
<evidence type="ECO:0000259" key="5">
    <source>
        <dbReference type="SMART" id="SM00822"/>
    </source>
</evidence>
<reference evidence="6" key="1">
    <citation type="submission" date="2021-06" db="EMBL/GenBank/DDBJ databases">
        <title>Description of novel taxa of the family Lachnospiraceae.</title>
        <authorList>
            <person name="Chaplin A.V."/>
            <person name="Sokolova S.R."/>
            <person name="Pikina A.P."/>
            <person name="Korzhanova M."/>
            <person name="Belova V."/>
            <person name="Korostin D."/>
            <person name="Efimov B.A."/>
        </authorList>
    </citation>
    <scope>NUCLEOTIDE SEQUENCE</scope>
    <source>
        <strain evidence="6">ASD5720</strain>
    </source>
</reference>
<evidence type="ECO:0000313" key="7">
    <source>
        <dbReference type="Proteomes" id="UP000712157"/>
    </source>
</evidence>
<dbReference type="AlphaFoldDB" id="A0A949NI52"/>
<dbReference type="InterPro" id="IPR020904">
    <property type="entry name" value="Sc_DH/Rdtase_CS"/>
</dbReference>
<dbReference type="GO" id="GO:0008202">
    <property type="term" value="P:steroid metabolic process"/>
    <property type="evidence" value="ECO:0007669"/>
    <property type="project" value="UniProtKB-KW"/>
</dbReference>
<comment type="similarity">
    <text evidence="1 4">Belongs to the short-chain dehydrogenases/reductases (SDR) family.</text>
</comment>
<evidence type="ECO:0000256" key="2">
    <source>
        <dbReference type="ARBA" id="ARBA00023002"/>
    </source>
</evidence>
<evidence type="ECO:0000256" key="4">
    <source>
        <dbReference type="RuleBase" id="RU000363"/>
    </source>
</evidence>
<dbReference type="NCBIfam" id="NF047420">
    <property type="entry name" value="EF_P_mod_YmfI"/>
    <property type="match status" value="1"/>
</dbReference>
<dbReference type="SMART" id="SM00822">
    <property type="entry name" value="PKS_KR"/>
    <property type="match status" value="1"/>
</dbReference>
<dbReference type="InterPro" id="IPR002347">
    <property type="entry name" value="SDR_fam"/>
</dbReference>
<dbReference type="PANTHER" id="PTHR42879:SF2">
    <property type="entry name" value="3-OXOACYL-[ACYL-CARRIER-PROTEIN] REDUCTASE FABG"/>
    <property type="match status" value="1"/>
</dbReference>
<proteinExistence type="inferred from homology"/>
<keyword evidence="2" id="KW-0560">Oxidoreductase</keyword>
<keyword evidence="7" id="KW-1185">Reference proteome</keyword>
<gene>
    <name evidence="6" type="ORF">KTH89_22880</name>
</gene>